<evidence type="ECO:0000313" key="3">
    <source>
        <dbReference type="Proteomes" id="UP000509303"/>
    </source>
</evidence>
<dbReference type="AlphaFoldDB" id="A0A7H8N3W1"/>
<proteinExistence type="predicted"/>
<protein>
    <submittedName>
        <fullName evidence="2">Uncharacterized protein</fullName>
    </submittedName>
</protein>
<sequence length="181" mass="19307">MTSRQTWVHLLVWRPVEPARPLDVSRAWPRVLQVAGGGAPAPPGVILRPDESIRAAAGRIASALGLRPPTLPRVLAVDQRPAEGDCPEELSLIVDGGWLADDVPVACTCGQHPWSWTPVAELGRLALVHALRALMVGQPPPALWNGTPFRLATDPDPDSEPVPEPAPDPDPDPDPGHRPAP</sequence>
<gene>
    <name evidence="2" type="ORF">HUT08_05675</name>
</gene>
<feature type="compositionally biased region" description="Acidic residues" evidence="1">
    <location>
        <begin position="155"/>
        <end position="173"/>
    </location>
</feature>
<organism evidence="2 3">
    <name type="scientific">Streptomyces buecherae</name>
    <dbReference type="NCBI Taxonomy" id="2763006"/>
    <lineage>
        <taxon>Bacteria</taxon>
        <taxon>Bacillati</taxon>
        <taxon>Actinomycetota</taxon>
        <taxon>Actinomycetes</taxon>
        <taxon>Kitasatosporales</taxon>
        <taxon>Streptomycetaceae</taxon>
        <taxon>Streptomyces</taxon>
    </lineage>
</organism>
<evidence type="ECO:0000256" key="1">
    <source>
        <dbReference type="SAM" id="MobiDB-lite"/>
    </source>
</evidence>
<accession>A0A7H8N3W1</accession>
<keyword evidence="3" id="KW-1185">Reference proteome</keyword>
<name>A0A7H8N3W1_9ACTN</name>
<reference evidence="2 3" key="1">
    <citation type="submission" date="2020-06" db="EMBL/GenBank/DDBJ databases">
        <title>Genome mining for natural products.</title>
        <authorList>
            <person name="Zhang B."/>
            <person name="Shi J."/>
            <person name="Ge H."/>
        </authorList>
    </citation>
    <scope>NUCLEOTIDE SEQUENCE [LARGE SCALE GENOMIC DNA]</scope>
    <source>
        <strain evidence="2 3">NA00687</strain>
    </source>
</reference>
<dbReference type="RefSeq" id="WP_176160853.1">
    <property type="nucleotide sequence ID" value="NZ_CP054929.1"/>
</dbReference>
<dbReference type="Proteomes" id="UP000509303">
    <property type="component" value="Chromosome"/>
</dbReference>
<dbReference type="EMBL" id="CP054929">
    <property type="protein sequence ID" value="QKW49120.1"/>
    <property type="molecule type" value="Genomic_DNA"/>
</dbReference>
<feature type="region of interest" description="Disordered" evidence="1">
    <location>
        <begin position="145"/>
        <end position="181"/>
    </location>
</feature>
<evidence type="ECO:0000313" key="2">
    <source>
        <dbReference type="EMBL" id="QKW49120.1"/>
    </source>
</evidence>